<organism evidence="2 3">
    <name type="scientific">Enterobacter hormaechei</name>
    <dbReference type="NCBI Taxonomy" id="158836"/>
    <lineage>
        <taxon>Bacteria</taxon>
        <taxon>Pseudomonadati</taxon>
        <taxon>Pseudomonadota</taxon>
        <taxon>Gammaproteobacteria</taxon>
        <taxon>Enterobacterales</taxon>
        <taxon>Enterobacteriaceae</taxon>
        <taxon>Enterobacter</taxon>
        <taxon>Enterobacter cloacae complex</taxon>
    </lineage>
</organism>
<dbReference type="AlphaFoldDB" id="A0A822WLB7"/>
<reference evidence="2 3" key="1">
    <citation type="submission" date="2016-03" db="EMBL/GenBank/DDBJ databases">
        <authorList>
            <consortium name="Pathogen Informatics"/>
        </authorList>
    </citation>
    <scope>NUCLEOTIDE SEQUENCE [LARGE SCALE GENOMIC DNA]</scope>
    <source>
        <strain evidence="3">e1424</strain>
    </source>
</reference>
<sequence length="441" mass="45742">MIYTTGTIAISGNTLTGTGTNFTAAGSLIRNGCTVIAMTSPVQVFQITAIGGATSLTVTPAASPAIPAGTKYAILLSDSLSVDGLAQDIAETFTMYQRYMSGFADVMNGTSDVTITINGVAVTVPGQKSLAKKGANSDITSLSGLTTALSISQGGTGATTAAGARTNLGLGSAATIPAINSNIGTSTSNTNQVPTLNALGLGYARHIDNFSNTQMLGFGRYTTSTVNSPGGNGVGLQLQYDGSNSTSWFVWDNYGGAYIQTSHEPGTQYLWKKVYTEANTTKSSDGTLKAASPVARIVKSQNECQRTDIDEAGFTWCGCGTANAEAEGIKISRLDVGVYLLTGSSGLASEGWQLLPPIDPAGMGELGIVEAEQTESGGLTIRLFKRKYILSDEGEIVKTKGAPMDVPANSWIDVRLDMPEDSIWNTKVLEASIAGADSTPE</sequence>
<evidence type="ECO:0000259" key="1">
    <source>
        <dbReference type="Pfam" id="PF25670"/>
    </source>
</evidence>
<protein>
    <recommendedName>
        <fullName evidence="1">Phage tail protein C-terminal domain-containing protein</fullName>
    </recommendedName>
</protein>
<dbReference type="InterPro" id="IPR058008">
    <property type="entry name" value="Gp26_C"/>
</dbReference>
<gene>
    <name evidence="2" type="ORF">SAMEA2273352_01450</name>
</gene>
<name>A0A822WLB7_9ENTR</name>
<dbReference type="Pfam" id="PF25670">
    <property type="entry name" value="Phage_tail_C_2"/>
    <property type="match status" value="1"/>
</dbReference>
<feature type="domain" description="Phage tail protein C-terminal" evidence="1">
    <location>
        <begin position="279"/>
        <end position="420"/>
    </location>
</feature>
<dbReference type="Proteomes" id="UP000076205">
    <property type="component" value="Unassembled WGS sequence"/>
</dbReference>
<dbReference type="RefSeq" id="WP_063161981.1">
    <property type="nucleotide sequence ID" value="NZ_FJYW01000003.1"/>
</dbReference>
<proteinExistence type="predicted"/>
<comment type="caution">
    <text evidence="2">The sequence shown here is derived from an EMBL/GenBank/DDBJ whole genome shotgun (WGS) entry which is preliminary data.</text>
</comment>
<evidence type="ECO:0000313" key="3">
    <source>
        <dbReference type="Proteomes" id="UP000076205"/>
    </source>
</evidence>
<dbReference type="EMBL" id="FJYW01000003">
    <property type="protein sequence ID" value="CZX03147.1"/>
    <property type="molecule type" value="Genomic_DNA"/>
</dbReference>
<evidence type="ECO:0000313" key="2">
    <source>
        <dbReference type="EMBL" id="CZX03147.1"/>
    </source>
</evidence>
<accession>A0A822WLB7</accession>